<dbReference type="InterPro" id="IPR009057">
    <property type="entry name" value="Homeodomain-like_sf"/>
</dbReference>
<dbReference type="SUPFAM" id="SSF51182">
    <property type="entry name" value="RmlC-like cupins"/>
    <property type="match status" value="1"/>
</dbReference>
<evidence type="ECO:0000259" key="4">
    <source>
        <dbReference type="PROSITE" id="PS01124"/>
    </source>
</evidence>
<dbReference type="EMBL" id="BBMT01000004">
    <property type="protein sequence ID" value="GAL33967.1"/>
    <property type="molecule type" value="Genomic_DNA"/>
</dbReference>
<dbReference type="PANTHER" id="PTHR43280">
    <property type="entry name" value="ARAC-FAMILY TRANSCRIPTIONAL REGULATOR"/>
    <property type="match status" value="1"/>
</dbReference>
<dbReference type="InterPro" id="IPR018060">
    <property type="entry name" value="HTH_AraC"/>
</dbReference>
<dbReference type="Proteomes" id="UP000029224">
    <property type="component" value="Unassembled WGS sequence"/>
</dbReference>
<reference evidence="5 6" key="1">
    <citation type="submission" date="2014-09" db="EMBL/GenBank/DDBJ databases">
        <title>Vibrio maritimus JCM 19240. (C210) whole genome shotgun sequence.</title>
        <authorList>
            <person name="Sawabe T."/>
            <person name="Meirelles P."/>
            <person name="Nakanishi M."/>
            <person name="Sayaka M."/>
            <person name="Hattori M."/>
            <person name="Ohkuma M."/>
        </authorList>
    </citation>
    <scope>NUCLEOTIDE SEQUENCE [LARGE SCALE GENOMIC DNA]</scope>
    <source>
        <strain evidence="5 6">JCM 19240</strain>
    </source>
</reference>
<proteinExistence type="predicted"/>
<keyword evidence="2" id="KW-0238">DNA-binding</keyword>
<dbReference type="InterPro" id="IPR014710">
    <property type="entry name" value="RmlC-like_jellyroll"/>
</dbReference>
<accession>A0A090TSC3</accession>
<dbReference type="AlphaFoldDB" id="A0A090TSC3"/>
<comment type="caution">
    <text evidence="5">The sequence shown here is derived from an EMBL/GenBank/DDBJ whole genome shotgun (WGS) entry which is preliminary data.</text>
</comment>
<dbReference type="Gene3D" id="2.60.120.10">
    <property type="entry name" value="Jelly Rolls"/>
    <property type="match status" value="1"/>
</dbReference>
<dbReference type="InterPro" id="IPR003313">
    <property type="entry name" value="AraC-bd"/>
</dbReference>
<dbReference type="PROSITE" id="PS00041">
    <property type="entry name" value="HTH_ARAC_FAMILY_1"/>
    <property type="match status" value="1"/>
</dbReference>
<dbReference type="PANTHER" id="PTHR43280:SF2">
    <property type="entry name" value="HTH-TYPE TRANSCRIPTIONAL REGULATOR EXSA"/>
    <property type="match status" value="1"/>
</dbReference>
<gene>
    <name evidence="5" type="ORF">JCM19240_875</name>
</gene>
<dbReference type="InterPro" id="IPR018062">
    <property type="entry name" value="HTH_AraC-typ_CS"/>
</dbReference>
<dbReference type="GO" id="GO:0043565">
    <property type="term" value="F:sequence-specific DNA binding"/>
    <property type="evidence" value="ECO:0007669"/>
    <property type="project" value="InterPro"/>
</dbReference>
<keyword evidence="1" id="KW-0805">Transcription regulation</keyword>
<evidence type="ECO:0000256" key="1">
    <source>
        <dbReference type="ARBA" id="ARBA00023015"/>
    </source>
</evidence>
<evidence type="ECO:0000313" key="6">
    <source>
        <dbReference type="Proteomes" id="UP000029224"/>
    </source>
</evidence>
<reference evidence="5 6" key="2">
    <citation type="submission" date="2014-09" db="EMBL/GenBank/DDBJ databases">
        <authorList>
            <consortium name="NBRP consortium"/>
            <person name="Sawabe T."/>
            <person name="Meirelles P."/>
            <person name="Nakanishi M."/>
            <person name="Sayaka M."/>
            <person name="Hattori M."/>
            <person name="Ohkuma M."/>
        </authorList>
    </citation>
    <scope>NUCLEOTIDE SEQUENCE [LARGE SCALE GENOMIC DNA]</scope>
    <source>
        <strain evidence="5 6">JCM 19240</strain>
    </source>
</reference>
<dbReference type="SMART" id="SM00342">
    <property type="entry name" value="HTH_ARAC"/>
    <property type="match status" value="1"/>
</dbReference>
<feature type="domain" description="HTH araC/xylS-type" evidence="4">
    <location>
        <begin position="188"/>
        <end position="286"/>
    </location>
</feature>
<evidence type="ECO:0000256" key="2">
    <source>
        <dbReference type="ARBA" id="ARBA00023125"/>
    </source>
</evidence>
<evidence type="ECO:0000256" key="3">
    <source>
        <dbReference type="ARBA" id="ARBA00023163"/>
    </source>
</evidence>
<dbReference type="GO" id="GO:0003700">
    <property type="term" value="F:DNA-binding transcription factor activity"/>
    <property type="evidence" value="ECO:0007669"/>
    <property type="project" value="InterPro"/>
</dbReference>
<name>A0A090TSC3_9VIBR</name>
<keyword evidence="3" id="KW-0804">Transcription</keyword>
<dbReference type="Pfam" id="PF12833">
    <property type="entry name" value="HTH_18"/>
    <property type="match status" value="1"/>
</dbReference>
<dbReference type="OrthoDB" id="282744at2"/>
<dbReference type="SUPFAM" id="SSF46689">
    <property type="entry name" value="Homeodomain-like"/>
    <property type="match status" value="2"/>
</dbReference>
<keyword evidence="6" id="KW-1185">Reference proteome</keyword>
<dbReference type="Pfam" id="PF02311">
    <property type="entry name" value="AraC_binding"/>
    <property type="match status" value="1"/>
</dbReference>
<organism evidence="5 6">
    <name type="scientific">Vibrio maritimus</name>
    <dbReference type="NCBI Taxonomy" id="990268"/>
    <lineage>
        <taxon>Bacteria</taxon>
        <taxon>Pseudomonadati</taxon>
        <taxon>Pseudomonadota</taxon>
        <taxon>Gammaproteobacteria</taxon>
        <taxon>Vibrionales</taxon>
        <taxon>Vibrionaceae</taxon>
        <taxon>Vibrio</taxon>
    </lineage>
</organism>
<dbReference type="Gene3D" id="1.10.10.60">
    <property type="entry name" value="Homeodomain-like"/>
    <property type="match status" value="2"/>
</dbReference>
<sequence>MIPFSFNPIHSRQKPRALELGCEVVTFNREPVNVFAADVRQCEAHWHAAAEFICILKGSFTISVDGSSEVYQSGGMVFLAPNKIHSLQSQVANSRLLTVQFSPLLFQQLSGEVSFNYSVKGFEHYSGKDKCVWESMLELASEYVAELETISFSHMSLIYRLLANIERVSEIVNLTQNSARDNDDELIKSCLTYIDSHYMEPLTLTDIAEHSGLSYHYVSRMFKRVCGFNFKDYLTFIRVSKALPLLCDTTFPITDIAHKCGFSEHKLLIVAFRKYYDQTPTEFRKKYNAGYSETNSHLDLVNVPMAEALASFR</sequence>
<protein>
    <submittedName>
        <fullName evidence="5">Two-component response regulator yesN</fullName>
    </submittedName>
</protein>
<evidence type="ECO:0000313" key="5">
    <source>
        <dbReference type="EMBL" id="GAL33967.1"/>
    </source>
</evidence>
<dbReference type="InterPro" id="IPR011051">
    <property type="entry name" value="RmlC_Cupin_sf"/>
</dbReference>
<dbReference type="PROSITE" id="PS01124">
    <property type="entry name" value="HTH_ARAC_FAMILY_2"/>
    <property type="match status" value="1"/>
</dbReference>